<reference evidence="2 3" key="2">
    <citation type="submission" date="2013-09" db="EMBL/GenBank/DDBJ databases">
        <title>Whole genome comparison of six Crocosphaera watsonii strains with differing phenotypes.</title>
        <authorList>
            <person name="Bench S.R."/>
            <person name="Heller P."/>
            <person name="Frank I."/>
            <person name="Arciniega M."/>
            <person name="Shilova I.N."/>
            <person name="Zehr J.P."/>
        </authorList>
    </citation>
    <scope>NUCLEOTIDE SEQUENCE [LARGE SCALE GENOMIC DNA]</scope>
    <source>
        <strain evidence="2 3">WH 0005</strain>
    </source>
</reference>
<dbReference type="EMBL" id="CAQL01001002">
    <property type="protein sequence ID" value="CCQ58349.1"/>
    <property type="molecule type" value="Genomic_DNA"/>
</dbReference>
<name>T2IZM6_CROWT</name>
<dbReference type="Proteomes" id="UP000017981">
    <property type="component" value="Unassembled WGS sequence"/>
</dbReference>
<sequence>MLSYATNRPSTREPLRAKSIKKIRDFADFILLGVILLGVNGAIV</sequence>
<evidence type="ECO:0000256" key="1">
    <source>
        <dbReference type="SAM" id="Phobius"/>
    </source>
</evidence>
<accession>T2IZM6</accession>
<evidence type="ECO:0000313" key="3">
    <source>
        <dbReference type="Proteomes" id="UP000017981"/>
    </source>
</evidence>
<keyword evidence="1" id="KW-1133">Transmembrane helix</keyword>
<reference evidence="2 3" key="1">
    <citation type="submission" date="2013-01" db="EMBL/GenBank/DDBJ databases">
        <authorList>
            <person name="Bench S."/>
        </authorList>
    </citation>
    <scope>NUCLEOTIDE SEQUENCE [LARGE SCALE GENOMIC DNA]</scope>
    <source>
        <strain evidence="2 3">WH 0005</strain>
    </source>
</reference>
<keyword evidence="1" id="KW-0812">Transmembrane</keyword>
<keyword evidence="1" id="KW-0472">Membrane</keyword>
<comment type="caution">
    <text evidence="2">The sequence shown here is derived from an EMBL/GenBank/DDBJ whole genome shotgun (WGS) entry which is preliminary data.</text>
</comment>
<evidence type="ECO:0000313" key="2">
    <source>
        <dbReference type="EMBL" id="CCQ58349.1"/>
    </source>
</evidence>
<dbReference type="AlphaFoldDB" id="T2IZM6"/>
<organism evidence="2 3">
    <name type="scientific">Crocosphaera watsonii WH 0005</name>
    <dbReference type="NCBI Taxonomy" id="423472"/>
    <lineage>
        <taxon>Bacteria</taxon>
        <taxon>Bacillati</taxon>
        <taxon>Cyanobacteriota</taxon>
        <taxon>Cyanophyceae</taxon>
        <taxon>Oscillatoriophycideae</taxon>
        <taxon>Chroococcales</taxon>
        <taxon>Aphanothecaceae</taxon>
        <taxon>Crocosphaera</taxon>
    </lineage>
</organism>
<proteinExistence type="predicted"/>
<feature type="transmembrane region" description="Helical" evidence="1">
    <location>
        <begin position="26"/>
        <end position="43"/>
    </location>
</feature>
<protein>
    <submittedName>
        <fullName evidence="2">Uncharacterized protein</fullName>
    </submittedName>
</protein>
<gene>
    <name evidence="2" type="ORF">CWATWH0005_265</name>
</gene>